<feature type="transmembrane region" description="Helical" evidence="1">
    <location>
        <begin position="71"/>
        <end position="92"/>
    </location>
</feature>
<organism evidence="2 3">
    <name type="scientific">Oikopleura dioica</name>
    <name type="common">Tunicate</name>
    <dbReference type="NCBI Taxonomy" id="34765"/>
    <lineage>
        <taxon>Eukaryota</taxon>
        <taxon>Metazoa</taxon>
        <taxon>Chordata</taxon>
        <taxon>Tunicata</taxon>
        <taxon>Appendicularia</taxon>
        <taxon>Copelata</taxon>
        <taxon>Oikopleuridae</taxon>
        <taxon>Oikopleura</taxon>
    </lineage>
</organism>
<sequence>MGWRKLFSSLGIILFSWIGCALLLVGLCLHPLLEITDPNETSESLKISLWKIQRSNDSISSWSAYSSSSPIPIQIGCASIVISAVFGFLTCVRLNKESASTCSFFAILASFFSVTAMLAIPVAVLAHFVIVKFCFTFWLAVAGSSVLFIIGLFSHANRESIHSTGTWTFINFLFAIFSLGSCTLIAISTSKPTFGNSAGYCSNSPASCEEFLPRTSVGFFFMISLISSFLACIFKFLRSHLRGLAIGLCCLSLGSGASALLLMTSFLSSFFGTGEITDFNYTTVYPGEAYFLAIGGVLAIFFALVLVTVEPVCTVGGERWKMNNQKHNQKVSQCDQSYGFFKDKSEQMVSQSSTTNTISGLDTRKPGEPVRMTLEDLNPSQAGTPIYRPKNALEIF</sequence>
<feature type="transmembrane region" description="Helical" evidence="1">
    <location>
        <begin position="166"/>
        <end position="187"/>
    </location>
</feature>
<keyword evidence="1" id="KW-0812">Transmembrane</keyword>
<keyword evidence="3" id="KW-1185">Reference proteome</keyword>
<keyword evidence="1" id="KW-0472">Membrane</keyword>
<dbReference type="EMBL" id="OU015568">
    <property type="protein sequence ID" value="CAG5081422.1"/>
    <property type="molecule type" value="Genomic_DNA"/>
</dbReference>
<feature type="transmembrane region" description="Helical" evidence="1">
    <location>
        <begin position="217"/>
        <end position="237"/>
    </location>
</feature>
<evidence type="ECO:0000313" key="3">
    <source>
        <dbReference type="Proteomes" id="UP001158576"/>
    </source>
</evidence>
<gene>
    <name evidence="2" type="ORF">OKIOD_LOCUS1432</name>
</gene>
<name>A0ABN7RTJ4_OIKDI</name>
<feature type="transmembrane region" description="Helical" evidence="1">
    <location>
        <begin position="135"/>
        <end position="154"/>
    </location>
</feature>
<dbReference type="Proteomes" id="UP001158576">
    <property type="component" value="Chromosome PAR"/>
</dbReference>
<keyword evidence="1" id="KW-1133">Transmembrane helix</keyword>
<evidence type="ECO:0000256" key="1">
    <source>
        <dbReference type="SAM" id="Phobius"/>
    </source>
</evidence>
<reference evidence="2 3" key="1">
    <citation type="submission" date="2021-04" db="EMBL/GenBank/DDBJ databases">
        <authorList>
            <person name="Bliznina A."/>
        </authorList>
    </citation>
    <scope>NUCLEOTIDE SEQUENCE [LARGE SCALE GENOMIC DNA]</scope>
</reference>
<dbReference type="PROSITE" id="PS51257">
    <property type="entry name" value="PROKAR_LIPOPROTEIN"/>
    <property type="match status" value="1"/>
</dbReference>
<feature type="transmembrane region" description="Helical" evidence="1">
    <location>
        <begin position="290"/>
        <end position="313"/>
    </location>
</feature>
<protein>
    <submittedName>
        <fullName evidence="2">Oidioi.mRNA.OKI2018_I69.PAR.g9874.t1.cds</fullName>
    </submittedName>
</protein>
<feature type="transmembrane region" description="Helical" evidence="1">
    <location>
        <begin position="12"/>
        <end position="33"/>
    </location>
</feature>
<proteinExistence type="predicted"/>
<feature type="transmembrane region" description="Helical" evidence="1">
    <location>
        <begin position="104"/>
        <end position="129"/>
    </location>
</feature>
<accession>A0ABN7RTJ4</accession>
<feature type="transmembrane region" description="Helical" evidence="1">
    <location>
        <begin position="244"/>
        <end position="270"/>
    </location>
</feature>
<evidence type="ECO:0000313" key="2">
    <source>
        <dbReference type="EMBL" id="CAG5081422.1"/>
    </source>
</evidence>